<evidence type="ECO:0000256" key="4">
    <source>
        <dbReference type="ARBA" id="ARBA00022692"/>
    </source>
</evidence>
<evidence type="ECO:0000256" key="6">
    <source>
        <dbReference type="ARBA" id="ARBA00022989"/>
    </source>
</evidence>
<comment type="caution">
    <text evidence="13">The sequence shown here is derived from an EMBL/GenBank/DDBJ whole genome shotgun (WGS) entry which is preliminary data.</text>
</comment>
<feature type="domain" description="Cation efflux protein cytoplasmic" evidence="12">
    <location>
        <begin position="238"/>
        <end position="312"/>
    </location>
</feature>
<dbReference type="RefSeq" id="WP_321536893.1">
    <property type="nucleotide sequence ID" value="NZ_JARGDL010000027.1"/>
</dbReference>
<dbReference type="GO" id="GO:0005886">
    <property type="term" value="C:plasma membrane"/>
    <property type="evidence" value="ECO:0007669"/>
    <property type="project" value="TreeGrafter"/>
</dbReference>
<feature type="domain" description="Cation efflux protein transmembrane" evidence="11">
    <location>
        <begin position="47"/>
        <end position="230"/>
    </location>
</feature>
<dbReference type="PANTHER" id="PTHR11562:SF17">
    <property type="entry name" value="RE54080P-RELATED"/>
    <property type="match status" value="1"/>
</dbReference>
<comment type="subcellular location">
    <subcellularLocation>
        <location evidence="1">Membrane</location>
        <topology evidence="1">Multi-pass membrane protein</topology>
    </subcellularLocation>
</comment>
<dbReference type="Pfam" id="PF01545">
    <property type="entry name" value="Cation_efflux"/>
    <property type="match status" value="1"/>
</dbReference>
<evidence type="ECO:0000256" key="9">
    <source>
        <dbReference type="SAM" id="MobiDB-lite"/>
    </source>
</evidence>
<dbReference type="InterPro" id="IPR058533">
    <property type="entry name" value="Cation_efflux_TM"/>
</dbReference>
<feature type="region of interest" description="Disordered" evidence="9">
    <location>
        <begin position="1"/>
        <end position="32"/>
    </location>
</feature>
<sequence length="324" mass="35483">MEKVERKKSKGRRRLEMPHEHNHSHDHSHSDEFTQRRNYNKAFGFGIALNVIYIAVEVVFGLIINSMALIADAGHNLSDVFGLVLAWGAAYLAGFSVTSKRTYGLRKSTILAALFNAIILLVAVGAITIESIRKILEPEPIGGTTMMIVAGVGVVINSLTALLFMKGRESDLNIKGAFLHMAADAGVSLGVVAAGLLINLTGFFLLDPIISLVIVVVITIGTWSLLKDSFHLSMDAVPRNIVFEEVKKYLSSLEGVKEVHDLHIWAMSTTETALTVHLVIPDGQKDDKFLSKVCEQLQHKFGIEHSTIQIEKNVQSASCEDVNV</sequence>
<evidence type="ECO:0000256" key="5">
    <source>
        <dbReference type="ARBA" id="ARBA00022906"/>
    </source>
</evidence>
<protein>
    <submittedName>
        <fullName evidence="13">Cation diffusion facilitator family transporter</fullName>
    </submittedName>
</protein>
<keyword evidence="5" id="KW-0862">Zinc</keyword>
<reference evidence="13" key="1">
    <citation type="submission" date="2023-03" db="EMBL/GenBank/DDBJ databases">
        <title>Stygiobacter electus gen. nov., sp. nov., facultatively anaerobic thermotolerant bacterium of the class Ignavibacteria from a well of Yessentuki mineral water deposit.</title>
        <authorList>
            <person name="Podosokorskaya O.A."/>
            <person name="Elcheninov A.G."/>
            <person name="Petrova N.F."/>
            <person name="Zavarzina D.G."/>
            <person name="Kublanov I.V."/>
            <person name="Merkel A.Y."/>
        </authorList>
    </citation>
    <scope>NUCLEOTIDE SEQUENCE</scope>
    <source>
        <strain evidence="13">09-Me</strain>
    </source>
</reference>
<keyword evidence="4 10" id="KW-0812">Transmembrane</keyword>
<dbReference type="Pfam" id="PF16916">
    <property type="entry name" value="ZT_dimer"/>
    <property type="match status" value="1"/>
</dbReference>
<dbReference type="InterPro" id="IPR036837">
    <property type="entry name" value="Cation_efflux_CTD_sf"/>
</dbReference>
<evidence type="ECO:0000259" key="11">
    <source>
        <dbReference type="Pfam" id="PF01545"/>
    </source>
</evidence>
<dbReference type="NCBIfam" id="TIGR01297">
    <property type="entry name" value="CDF"/>
    <property type="match status" value="1"/>
</dbReference>
<feature type="compositionally biased region" description="Basic and acidic residues" evidence="9">
    <location>
        <begin position="14"/>
        <end position="32"/>
    </location>
</feature>
<feature type="transmembrane region" description="Helical" evidence="10">
    <location>
        <begin position="110"/>
        <end position="129"/>
    </location>
</feature>
<keyword evidence="6 10" id="KW-1133">Transmembrane helix</keyword>
<keyword evidence="5" id="KW-0864">Zinc transport</keyword>
<evidence type="ECO:0000256" key="10">
    <source>
        <dbReference type="SAM" id="Phobius"/>
    </source>
</evidence>
<feature type="compositionally biased region" description="Basic residues" evidence="9">
    <location>
        <begin position="1"/>
        <end position="13"/>
    </location>
</feature>
<feature type="transmembrane region" description="Helical" evidence="10">
    <location>
        <begin position="80"/>
        <end position="98"/>
    </location>
</feature>
<feature type="transmembrane region" description="Helical" evidence="10">
    <location>
        <begin position="204"/>
        <end position="226"/>
    </location>
</feature>
<dbReference type="SUPFAM" id="SSF160240">
    <property type="entry name" value="Cation efflux protein cytoplasmic domain-like"/>
    <property type="match status" value="1"/>
</dbReference>
<keyword evidence="8 10" id="KW-0472">Membrane</keyword>
<name>A0AAE3P2B1_9BACT</name>
<evidence type="ECO:0000313" key="13">
    <source>
        <dbReference type="EMBL" id="MDF1613122.1"/>
    </source>
</evidence>
<dbReference type="InterPro" id="IPR002524">
    <property type="entry name" value="Cation_efflux"/>
</dbReference>
<keyword evidence="7" id="KW-0406">Ion transport</keyword>
<keyword evidence="14" id="KW-1185">Reference proteome</keyword>
<feature type="transmembrane region" description="Helical" evidence="10">
    <location>
        <begin position="42"/>
        <end position="68"/>
    </location>
</feature>
<organism evidence="13 14">
    <name type="scientific">Stygiobacter electus</name>
    <dbReference type="NCBI Taxonomy" id="3032292"/>
    <lineage>
        <taxon>Bacteria</taxon>
        <taxon>Pseudomonadati</taxon>
        <taxon>Ignavibacteriota</taxon>
        <taxon>Ignavibacteria</taxon>
        <taxon>Ignavibacteriales</taxon>
        <taxon>Melioribacteraceae</taxon>
        <taxon>Stygiobacter</taxon>
    </lineage>
</organism>
<dbReference type="EMBL" id="JARGDL010000027">
    <property type="protein sequence ID" value="MDF1613122.1"/>
    <property type="molecule type" value="Genomic_DNA"/>
</dbReference>
<dbReference type="Proteomes" id="UP001221302">
    <property type="component" value="Unassembled WGS sequence"/>
</dbReference>
<comment type="similarity">
    <text evidence="2">Belongs to the cation diffusion facilitator (CDF) transporter (TC 2.A.4) family. SLC30A subfamily.</text>
</comment>
<evidence type="ECO:0000256" key="8">
    <source>
        <dbReference type="ARBA" id="ARBA00023136"/>
    </source>
</evidence>
<dbReference type="GO" id="GO:0005385">
    <property type="term" value="F:zinc ion transmembrane transporter activity"/>
    <property type="evidence" value="ECO:0007669"/>
    <property type="project" value="TreeGrafter"/>
</dbReference>
<dbReference type="InterPro" id="IPR050681">
    <property type="entry name" value="CDF/SLC30A"/>
</dbReference>
<gene>
    <name evidence="13" type="ORF">P0M35_13230</name>
</gene>
<dbReference type="AlphaFoldDB" id="A0AAE3P2B1"/>
<accession>A0AAE3P2B1</accession>
<evidence type="ECO:0000256" key="3">
    <source>
        <dbReference type="ARBA" id="ARBA00022448"/>
    </source>
</evidence>
<evidence type="ECO:0000256" key="1">
    <source>
        <dbReference type="ARBA" id="ARBA00004141"/>
    </source>
</evidence>
<dbReference type="Gene3D" id="1.20.1510.10">
    <property type="entry name" value="Cation efflux protein transmembrane domain"/>
    <property type="match status" value="1"/>
</dbReference>
<proteinExistence type="inferred from homology"/>
<feature type="transmembrane region" description="Helical" evidence="10">
    <location>
        <begin position="177"/>
        <end position="198"/>
    </location>
</feature>
<evidence type="ECO:0000256" key="2">
    <source>
        <dbReference type="ARBA" id="ARBA00008873"/>
    </source>
</evidence>
<keyword evidence="3" id="KW-0813">Transport</keyword>
<dbReference type="InterPro" id="IPR027469">
    <property type="entry name" value="Cation_efflux_TMD_sf"/>
</dbReference>
<evidence type="ECO:0000259" key="12">
    <source>
        <dbReference type="Pfam" id="PF16916"/>
    </source>
</evidence>
<dbReference type="InterPro" id="IPR027470">
    <property type="entry name" value="Cation_efflux_CTD"/>
</dbReference>
<dbReference type="PANTHER" id="PTHR11562">
    <property type="entry name" value="CATION EFFLUX PROTEIN/ ZINC TRANSPORTER"/>
    <property type="match status" value="1"/>
</dbReference>
<dbReference type="SUPFAM" id="SSF161111">
    <property type="entry name" value="Cation efflux protein transmembrane domain-like"/>
    <property type="match status" value="1"/>
</dbReference>
<evidence type="ECO:0000313" key="14">
    <source>
        <dbReference type="Proteomes" id="UP001221302"/>
    </source>
</evidence>
<evidence type="ECO:0000256" key="7">
    <source>
        <dbReference type="ARBA" id="ARBA00023065"/>
    </source>
</evidence>
<feature type="transmembrane region" description="Helical" evidence="10">
    <location>
        <begin position="141"/>
        <end position="165"/>
    </location>
</feature>